<dbReference type="GeneID" id="5543017"/>
<sequence length="308" mass="36636">MSQVFGNTTLSNLIRDTTYSATLQNVKEFQPQLGFMETHWAAYYLFMNNDKLATGLMFFLLHEFMYFFRCLPWFIIDQIPYFRRWKIQPTKIPSVKEQWHCFKSVLLSHFLVEAIPIWTFHPMCEKLGISVQVPFPSISRQTFEICLFFVLEDMWHYWAHRLFHYGVFYKYIHKQHHRYAAPFGLAAEYAHPMETMTLGFGTVGMPILYVMYTGNLHLFTLCLWITLRLFQAVDAHSGYHFPWSLCNFMPFWAGAEHHDLHHHFFIGNYASSFRWWDFCLDTEAGPDAKLSREEKMKSVAAKNIKKKN</sequence>
<feature type="transmembrane region" description="Helical" evidence="5">
    <location>
        <begin position="52"/>
        <end position="76"/>
    </location>
</feature>
<dbReference type="AlphaFoldDB" id="A7TRY8"/>
<dbReference type="InterPro" id="IPR050307">
    <property type="entry name" value="Sterol_Desaturase_Related"/>
</dbReference>
<dbReference type="HOGENOM" id="CLU_047036_5_0_1"/>
<dbReference type="PhylomeDB" id="A7TRY8"/>
<evidence type="ECO:0000313" key="8">
    <source>
        <dbReference type="Proteomes" id="UP000000267"/>
    </source>
</evidence>
<accession>A7TRY8</accession>
<dbReference type="EMBL" id="DS480491">
    <property type="protein sequence ID" value="EDO14973.1"/>
    <property type="molecule type" value="Genomic_DNA"/>
</dbReference>
<dbReference type="OrthoDB" id="1658724at2759"/>
<organism evidence="8">
    <name type="scientific">Vanderwaltozyma polyspora (strain ATCC 22028 / DSM 70294 / BCRC 21397 / CBS 2163 / NBRC 10782 / NRRL Y-8283 / UCD 57-17)</name>
    <name type="common">Kluyveromyces polysporus</name>
    <dbReference type="NCBI Taxonomy" id="436907"/>
    <lineage>
        <taxon>Eukaryota</taxon>
        <taxon>Fungi</taxon>
        <taxon>Dikarya</taxon>
        <taxon>Ascomycota</taxon>
        <taxon>Saccharomycotina</taxon>
        <taxon>Saccharomycetes</taxon>
        <taxon>Saccharomycetales</taxon>
        <taxon>Saccharomycetaceae</taxon>
        <taxon>Vanderwaltozyma</taxon>
    </lineage>
</organism>
<dbReference type="GO" id="GO:0005506">
    <property type="term" value="F:iron ion binding"/>
    <property type="evidence" value="ECO:0007669"/>
    <property type="project" value="InterPro"/>
</dbReference>
<dbReference type="RefSeq" id="XP_001642831.1">
    <property type="nucleotide sequence ID" value="XM_001642781.1"/>
</dbReference>
<dbReference type="InterPro" id="IPR006694">
    <property type="entry name" value="Fatty_acid_hydroxylase"/>
</dbReference>
<evidence type="ECO:0000256" key="5">
    <source>
        <dbReference type="SAM" id="Phobius"/>
    </source>
</evidence>
<keyword evidence="4 5" id="KW-0472">Membrane</keyword>
<name>A7TRY8_VANPO</name>
<evidence type="ECO:0000256" key="4">
    <source>
        <dbReference type="ARBA" id="ARBA00023136"/>
    </source>
</evidence>
<gene>
    <name evidence="7" type="ORF">Kpol_414p6</name>
</gene>
<keyword evidence="3 5" id="KW-1133">Transmembrane helix</keyword>
<dbReference type="KEGG" id="vpo:Kpol_414p6"/>
<dbReference type="Proteomes" id="UP000000267">
    <property type="component" value="Unassembled WGS sequence"/>
</dbReference>
<dbReference type="GO" id="GO:0008610">
    <property type="term" value="P:lipid biosynthetic process"/>
    <property type="evidence" value="ECO:0007669"/>
    <property type="project" value="InterPro"/>
</dbReference>
<evidence type="ECO:0000256" key="1">
    <source>
        <dbReference type="ARBA" id="ARBA00004370"/>
    </source>
</evidence>
<comment type="subcellular location">
    <subcellularLocation>
        <location evidence="1">Membrane</location>
    </subcellularLocation>
</comment>
<dbReference type="InParanoid" id="A7TRY8"/>
<protein>
    <recommendedName>
        <fullName evidence="6">Fatty acid hydroxylase domain-containing protein</fullName>
    </recommendedName>
</protein>
<feature type="domain" description="Fatty acid hydroxylase" evidence="6">
    <location>
        <begin position="146"/>
        <end position="282"/>
    </location>
</feature>
<keyword evidence="2 5" id="KW-0812">Transmembrane</keyword>
<evidence type="ECO:0000259" key="6">
    <source>
        <dbReference type="Pfam" id="PF04116"/>
    </source>
</evidence>
<evidence type="ECO:0000256" key="3">
    <source>
        <dbReference type="ARBA" id="ARBA00022989"/>
    </source>
</evidence>
<dbReference type="GO" id="GO:0016491">
    <property type="term" value="F:oxidoreductase activity"/>
    <property type="evidence" value="ECO:0007669"/>
    <property type="project" value="InterPro"/>
</dbReference>
<dbReference type="PANTHER" id="PTHR11863">
    <property type="entry name" value="STEROL DESATURASE"/>
    <property type="match status" value="1"/>
</dbReference>
<dbReference type="STRING" id="436907.A7TRY8"/>
<dbReference type="GO" id="GO:0016020">
    <property type="term" value="C:membrane"/>
    <property type="evidence" value="ECO:0007669"/>
    <property type="project" value="UniProtKB-SubCell"/>
</dbReference>
<dbReference type="OMA" id="WCAFTGN"/>
<evidence type="ECO:0000256" key="2">
    <source>
        <dbReference type="ARBA" id="ARBA00022692"/>
    </source>
</evidence>
<proteinExistence type="predicted"/>
<dbReference type="Pfam" id="PF04116">
    <property type="entry name" value="FA_hydroxylase"/>
    <property type="match status" value="1"/>
</dbReference>
<dbReference type="eggNOG" id="KOG0873">
    <property type="taxonomic scope" value="Eukaryota"/>
</dbReference>
<reference evidence="7 8" key="1">
    <citation type="journal article" date="2007" name="Proc. Natl. Acad. Sci. U.S.A.">
        <title>Independent sorting-out of thousands of duplicated gene pairs in two yeast species descended from a whole-genome duplication.</title>
        <authorList>
            <person name="Scannell D.R."/>
            <person name="Frank A.C."/>
            <person name="Conant G.C."/>
            <person name="Byrne K.P."/>
            <person name="Woolfit M."/>
            <person name="Wolfe K.H."/>
        </authorList>
    </citation>
    <scope>NUCLEOTIDE SEQUENCE [LARGE SCALE GENOMIC DNA]</scope>
    <source>
        <strain evidence="8">ATCC 22028 / DSM 70294 / BCRC 21397 / CBS 2163 / NBRC 10782 / NRRL Y-8283 / UCD 57-17</strain>
    </source>
</reference>
<keyword evidence="8" id="KW-1185">Reference proteome</keyword>
<evidence type="ECO:0000313" key="7">
    <source>
        <dbReference type="EMBL" id="EDO14973.1"/>
    </source>
</evidence>